<dbReference type="Pfam" id="PF00639">
    <property type="entry name" value="Rotamase"/>
    <property type="match status" value="1"/>
</dbReference>
<dbReference type="Proteomes" id="UP001161409">
    <property type="component" value="Unassembled WGS sequence"/>
</dbReference>
<dbReference type="Gene3D" id="3.10.50.40">
    <property type="match status" value="1"/>
</dbReference>
<dbReference type="SUPFAM" id="SSF54534">
    <property type="entry name" value="FKBP-like"/>
    <property type="match status" value="2"/>
</dbReference>
<dbReference type="PROSITE" id="PS50198">
    <property type="entry name" value="PPIC_PPIASE_2"/>
    <property type="match status" value="1"/>
</dbReference>
<evidence type="ECO:0000256" key="10">
    <source>
        <dbReference type="SAM" id="SignalP"/>
    </source>
</evidence>
<evidence type="ECO:0000256" key="4">
    <source>
        <dbReference type="ARBA" id="ARBA00023110"/>
    </source>
</evidence>
<evidence type="ECO:0000259" key="11">
    <source>
        <dbReference type="PROSITE" id="PS50198"/>
    </source>
</evidence>
<dbReference type="Gene3D" id="1.10.4030.10">
    <property type="entry name" value="Porin chaperone SurA, peptide-binding domain"/>
    <property type="match status" value="1"/>
</dbReference>
<dbReference type="EMBL" id="BSNF01000008">
    <property type="protein sequence ID" value="GLQ07569.1"/>
    <property type="molecule type" value="Genomic_DNA"/>
</dbReference>
<organism evidence="12 13">
    <name type="scientific">Sneathiella chinensis</name>
    <dbReference type="NCBI Taxonomy" id="349750"/>
    <lineage>
        <taxon>Bacteria</taxon>
        <taxon>Pseudomonadati</taxon>
        <taxon>Pseudomonadota</taxon>
        <taxon>Alphaproteobacteria</taxon>
        <taxon>Sneathiellales</taxon>
        <taxon>Sneathiellaceae</taxon>
        <taxon>Sneathiella</taxon>
    </lineage>
</organism>
<evidence type="ECO:0000256" key="6">
    <source>
        <dbReference type="ARBA" id="ARBA00023235"/>
    </source>
</evidence>
<dbReference type="InterPro" id="IPR027304">
    <property type="entry name" value="Trigger_fact/SurA_dom_sf"/>
</dbReference>
<evidence type="ECO:0000256" key="9">
    <source>
        <dbReference type="PROSITE-ProRule" id="PRU00278"/>
    </source>
</evidence>
<feature type="chain" id="PRO_5045159322" description="Parvulin-like PPIase" evidence="10">
    <location>
        <begin position="24"/>
        <end position="422"/>
    </location>
</feature>
<evidence type="ECO:0000256" key="1">
    <source>
        <dbReference type="ARBA" id="ARBA00018370"/>
    </source>
</evidence>
<dbReference type="InterPro" id="IPR000297">
    <property type="entry name" value="PPIase_PpiC"/>
</dbReference>
<dbReference type="InterPro" id="IPR050280">
    <property type="entry name" value="OMP_Chaperone_SurA"/>
</dbReference>
<evidence type="ECO:0000256" key="2">
    <source>
        <dbReference type="ARBA" id="ARBA00022729"/>
    </source>
</evidence>
<name>A0ABQ5U8H7_9PROT</name>
<keyword evidence="2 10" id="KW-0732">Signal</keyword>
<protein>
    <recommendedName>
        <fullName evidence="1">Parvulin-like PPIase</fullName>
    </recommendedName>
    <alternativeName>
        <fullName evidence="7">Peptidyl-prolyl cis-trans isomerase plp</fullName>
    </alternativeName>
    <alternativeName>
        <fullName evidence="8">Rotamase plp</fullName>
    </alternativeName>
</protein>
<keyword evidence="6 9" id="KW-0413">Isomerase</keyword>
<keyword evidence="13" id="KW-1185">Reference proteome</keyword>
<evidence type="ECO:0000313" key="13">
    <source>
        <dbReference type="Proteomes" id="UP001161409"/>
    </source>
</evidence>
<evidence type="ECO:0000256" key="8">
    <source>
        <dbReference type="ARBA" id="ARBA00031484"/>
    </source>
</evidence>
<dbReference type="PANTHER" id="PTHR47637:SF1">
    <property type="entry name" value="CHAPERONE SURA"/>
    <property type="match status" value="1"/>
</dbReference>
<dbReference type="InterPro" id="IPR015391">
    <property type="entry name" value="SurA_N"/>
</dbReference>
<sequence>MTGFRKYIAAVFVIMATFTAASAVRAQDVQRIVAVVNDEVISGYDVLQRISLTIAMSGFSNDNETRRRLVQPTITRLIDDRLKLQEAARFNLTVSDMEMNEAIDQIEKANNIPSGQIDAMLENRGIDIETLLEQVRAGLAWRKVVGRRIVPRILVSDEEVAAAQARLQANKGKDEYLLSEIFIPVETPSDEPNVRRGVNDLIAQLRNGASFPRVASQFSQGPSAANGGNIGWTMAEDVDPEIAAVLPKAKKGGISSAIRTPDGYYIVAVRDIRKILDEGPGNSRLTMSQLAIPVKPAESLGNGKSQMQLINSVSRFIGSCDYVPALLEEIASPGSGTMGTVSLNDMPEKYRNMVKDLKPGQASAPYLDEDVYRIFIVCDRQDDIGRSDSEEAIRQDIGNRRIEARARRYLQDLHREATIEMR</sequence>
<evidence type="ECO:0000256" key="3">
    <source>
        <dbReference type="ARBA" id="ARBA00022764"/>
    </source>
</evidence>
<dbReference type="RefSeq" id="WP_169561635.1">
    <property type="nucleotide sequence ID" value="NZ_BSNF01000008.1"/>
</dbReference>
<dbReference type="Pfam" id="PF09312">
    <property type="entry name" value="SurA_N"/>
    <property type="match status" value="1"/>
</dbReference>
<feature type="signal peptide" evidence="10">
    <location>
        <begin position="1"/>
        <end position="23"/>
    </location>
</feature>
<gene>
    <name evidence="12" type="ORF">GCM10007924_27900</name>
</gene>
<reference evidence="12" key="2">
    <citation type="submission" date="2023-01" db="EMBL/GenBank/DDBJ databases">
        <title>Draft genome sequence of Sneathiella chinensis strain NBRC 103408.</title>
        <authorList>
            <person name="Sun Q."/>
            <person name="Mori K."/>
        </authorList>
    </citation>
    <scope>NUCLEOTIDE SEQUENCE</scope>
    <source>
        <strain evidence="12">NBRC 103408</strain>
    </source>
</reference>
<accession>A0ABQ5U8H7</accession>
<proteinExistence type="predicted"/>
<dbReference type="InterPro" id="IPR046357">
    <property type="entry name" value="PPIase_dom_sf"/>
</dbReference>
<evidence type="ECO:0000313" key="12">
    <source>
        <dbReference type="EMBL" id="GLQ07569.1"/>
    </source>
</evidence>
<keyword evidence="4 9" id="KW-0697">Rotamase</keyword>
<evidence type="ECO:0000256" key="7">
    <source>
        <dbReference type="ARBA" id="ARBA00030642"/>
    </source>
</evidence>
<keyword evidence="5" id="KW-0143">Chaperone</keyword>
<keyword evidence="3" id="KW-0574">Periplasm</keyword>
<dbReference type="SUPFAM" id="SSF109998">
    <property type="entry name" value="Triger factor/SurA peptide-binding domain-like"/>
    <property type="match status" value="1"/>
</dbReference>
<feature type="domain" description="PpiC" evidence="11">
    <location>
        <begin position="173"/>
        <end position="271"/>
    </location>
</feature>
<comment type="caution">
    <text evidence="12">The sequence shown here is derived from an EMBL/GenBank/DDBJ whole genome shotgun (WGS) entry which is preliminary data.</text>
</comment>
<reference evidence="12" key="1">
    <citation type="journal article" date="2014" name="Int. J. Syst. Evol. Microbiol.">
        <title>Complete genome of a new Firmicutes species belonging to the dominant human colonic microbiota ('Ruminococcus bicirculans') reveals two chromosomes and a selective capacity to utilize plant glucans.</title>
        <authorList>
            <consortium name="NISC Comparative Sequencing Program"/>
            <person name="Wegmann U."/>
            <person name="Louis P."/>
            <person name="Goesmann A."/>
            <person name="Henrissat B."/>
            <person name="Duncan S.H."/>
            <person name="Flint H.J."/>
        </authorList>
    </citation>
    <scope>NUCLEOTIDE SEQUENCE</scope>
    <source>
        <strain evidence="12">NBRC 103408</strain>
    </source>
</reference>
<evidence type="ECO:0000256" key="5">
    <source>
        <dbReference type="ARBA" id="ARBA00023186"/>
    </source>
</evidence>
<dbReference type="PANTHER" id="PTHR47637">
    <property type="entry name" value="CHAPERONE SURA"/>
    <property type="match status" value="1"/>
</dbReference>